<dbReference type="EMBL" id="CP084959">
    <property type="protein sequence ID" value="UOA23628.1"/>
    <property type="molecule type" value="Genomic_DNA"/>
</dbReference>
<evidence type="ECO:0000313" key="1">
    <source>
        <dbReference type="EMBL" id="UOA23628.1"/>
    </source>
</evidence>
<sequence>MPVTRDFAPRLMPAPQAAHYLGVSESTLRVFDLPRKTVGAKKMYDRFDLDQWADTLPYENEVPENVW</sequence>
<accession>A0AAX3ABK3</accession>
<evidence type="ECO:0008006" key="3">
    <source>
        <dbReference type="Google" id="ProtNLM"/>
    </source>
</evidence>
<dbReference type="AlphaFoldDB" id="A0AAX3ABK3"/>
<keyword evidence="2" id="KW-1185">Reference proteome</keyword>
<proteinExistence type="predicted"/>
<organism evidence="1 2">
    <name type="scientific">Sulfitobacter pontiacus</name>
    <dbReference type="NCBI Taxonomy" id="60137"/>
    <lineage>
        <taxon>Bacteria</taxon>
        <taxon>Pseudomonadati</taxon>
        <taxon>Pseudomonadota</taxon>
        <taxon>Alphaproteobacteria</taxon>
        <taxon>Rhodobacterales</taxon>
        <taxon>Roseobacteraceae</taxon>
        <taxon>Sulfitobacter</taxon>
    </lineage>
</organism>
<name>A0AAX3ABK3_9RHOB</name>
<dbReference type="Proteomes" id="UP000830781">
    <property type="component" value="Chromosome"/>
</dbReference>
<gene>
    <name evidence="1" type="ORF">DSM110277_02057</name>
</gene>
<protein>
    <recommendedName>
        <fullName evidence="3">DNA-binding protein</fullName>
    </recommendedName>
</protein>
<dbReference type="RefSeq" id="WP_243250288.1">
    <property type="nucleotide sequence ID" value="NZ_CP084959.1"/>
</dbReference>
<reference evidence="2" key="1">
    <citation type="journal article" date="2022" name="Microorganisms">
        <title>Beyond the ABCs#Discovery of Three New Plasmid Types in Rhodobacterales (RepQ, RepY, RepW).</title>
        <authorList>
            <person name="Freese H.M."/>
            <person name="Ringel V."/>
            <person name="Overmann J."/>
            <person name="Petersen J."/>
        </authorList>
    </citation>
    <scope>NUCLEOTIDE SEQUENCE [LARGE SCALE GENOMIC DNA]</scope>
    <source>
        <strain evidence="2">DSM 110277</strain>
    </source>
</reference>
<evidence type="ECO:0000313" key="2">
    <source>
        <dbReference type="Proteomes" id="UP000830781"/>
    </source>
</evidence>